<proteinExistence type="predicted"/>
<dbReference type="AlphaFoldDB" id="A0A835KLJ9"/>
<name>A0A835KLJ9_9POAL</name>
<dbReference type="Pfam" id="PF23247">
    <property type="entry name" value="LRR_RPS2"/>
    <property type="match status" value="1"/>
</dbReference>
<dbReference type="EMBL" id="JACEFO010001605">
    <property type="protein sequence ID" value="KAF8732104.1"/>
    <property type="molecule type" value="Genomic_DNA"/>
</dbReference>
<reference evidence="2" key="1">
    <citation type="submission" date="2020-07" db="EMBL/GenBank/DDBJ databases">
        <title>Genome sequence and genetic diversity analysis of an under-domesticated orphan crop, white fonio (Digitaria exilis).</title>
        <authorList>
            <person name="Bennetzen J.L."/>
            <person name="Chen S."/>
            <person name="Ma X."/>
            <person name="Wang X."/>
            <person name="Yssel A.E.J."/>
            <person name="Chaluvadi S.R."/>
            <person name="Johnson M."/>
            <person name="Gangashetty P."/>
            <person name="Hamidou F."/>
            <person name="Sanogo M.D."/>
            <person name="Zwaenepoel A."/>
            <person name="Wallace J."/>
            <person name="Van De Peer Y."/>
            <person name="Van Deynze A."/>
        </authorList>
    </citation>
    <scope>NUCLEOTIDE SEQUENCE</scope>
    <source>
        <tissue evidence="2">Leaves</tissue>
    </source>
</reference>
<dbReference type="InterPro" id="IPR032675">
    <property type="entry name" value="LRR_dom_sf"/>
</dbReference>
<dbReference type="OrthoDB" id="581747at2759"/>
<feature type="domain" description="Disease resistance protein At4g27190-like leucine-rich repeats" evidence="1">
    <location>
        <begin position="81"/>
        <end position="193"/>
    </location>
</feature>
<evidence type="ECO:0000259" key="1">
    <source>
        <dbReference type="Pfam" id="PF23247"/>
    </source>
</evidence>
<protein>
    <recommendedName>
        <fullName evidence="1">Disease resistance protein At4g27190-like leucine-rich repeats domain-containing protein</fullName>
    </recommendedName>
</protein>
<evidence type="ECO:0000313" key="3">
    <source>
        <dbReference type="Proteomes" id="UP000636709"/>
    </source>
</evidence>
<comment type="caution">
    <text evidence="2">The sequence shown here is derived from an EMBL/GenBank/DDBJ whole genome shotgun (WGS) entry which is preliminary data.</text>
</comment>
<accession>A0A835KLJ9</accession>
<organism evidence="2 3">
    <name type="scientific">Digitaria exilis</name>
    <dbReference type="NCBI Taxonomy" id="1010633"/>
    <lineage>
        <taxon>Eukaryota</taxon>
        <taxon>Viridiplantae</taxon>
        <taxon>Streptophyta</taxon>
        <taxon>Embryophyta</taxon>
        <taxon>Tracheophyta</taxon>
        <taxon>Spermatophyta</taxon>
        <taxon>Magnoliopsida</taxon>
        <taxon>Liliopsida</taxon>
        <taxon>Poales</taxon>
        <taxon>Poaceae</taxon>
        <taxon>PACMAD clade</taxon>
        <taxon>Panicoideae</taxon>
        <taxon>Panicodae</taxon>
        <taxon>Paniceae</taxon>
        <taxon>Anthephorinae</taxon>
        <taxon>Digitaria</taxon>
    </lineage>
</organism>
<dbReference type="Gene3D" id="3.80.10.10">
    <property type="entry name" value="Ribonuclease Inhibitor"/>
    <property type="match status" value="1"/>
</dbReference>
<gene>
    <name evidence="2" type="ORF">HU200_016065</name>
</gene>
<sequence>MSARILHVHDALYINTIPLNIKRGYQWQYVEWCRVERCPKVDCVFPVEPVSRFPDQYQLRTFWASHLPKARYIFAYQFYRKFSNLTWLHIDCCPRLIHVLPLYATMTNADALSKLKMLEITWCGDLKEAFPMDINLKSFYLIDRRSPVTLHFTSLKHLHLHELPRLQSICGIKMSTPNLETVKIRGCWSLKRLPDVGSGSKVVECDCEKEWWDRLEWDNGSQASRYKPIHSRYYKKTKTMLRGSVLR</sequence>
<dbReference type="Proteomes" id="UP000636709">
    <property type="component" value="Unassembled WGS sequence"/>
</dbReference>
<dbReference type="InterPro" id="IPR050905">
    <property type="entry name" value="Plant_NBS-LRR"/>
</dbReference>
<dbReference type="SUPFAM" id="SSF52047">
    <property type="entry name" value="RNI-like"/>
    <property type="match status" value="1"/>
</dbReference>
<dbReference type="PANTHER" id="PTHR33463:SF148">
    <property type="entry name" value="NB-ARC DOMAIN-CONTAINING PROTEIN"/>
    <property type="match status" value="1"/>
</dbReference>
<dbReference type="InterPro" id="IPR057135">
    <property type="entry name" value="At4g27190-like_LRR"/>
</dbReference>
<dbReference type="PANTHER" id="PTHR33463">
    <property type="entry name" value="NB-ARC DOMAIN-CONTAINING PROTEIN-RELATED"/>
    <property type="match status" value="1"/>
</dbReference>
<keyword evidence="3" id="KW-1185">Reference proteome</keyword>
<evidence type="ECO:0000313" key="2">
    <source>
        <dbReference type="EMBL" id="KAF8732104.1"/>
    </source>
</evidence>